<dbReference type="EMBL" id="BAAANE010000004">
    <property type="protein sequence ID" value="GAA1635977.1"/>
    <property type="molecule type" value="Genomic_DNA"/>
</dbReference>
<evidence type="ECO:0000313" key="2">
    <source>
        <dbReference type="Proteomes" id="UP001501319"/>
    </source>
</evidence>
<comment type="caution">
    <text evidence="1">The sequence shown here is derived from an EMBL/GenBank/DDBJ whole genome shotgun (WGS) entry which is preliminary data.</text>
</comment>
<dbReference type="Proteomes" id="UP001501319">
    <property type="component" value="Unassembled WGS sequence"/>
</dbReference>
<protein>
    <recommendedName>
        <fullName evidence="3">Methyltransferase type 11</fullName>
    </recommendedName>
</protein>
<keyword evidence="2" id="KW-1185">Reference proteome</keyword>
<organism evidence="1 2">
    <name type="scientific">Kribbella alba</name>
    <dbReference type="NCBI Taxonomy" id="190197"/>
    <lineage>
        <taxon>Bacteria</taxon>
        <taxon>Bacillati</taxon>
        <taxon>Actinomycetota</taxon>
        <taxon>Actinomycetes</taxon>
        <taxon>Propionibacteriales</taxon>
        <taxon>Kribbellaceae</taxon>
        <taxon>Kribbella</taxon>
    </lineage>
</organism>
<evidence type="ECO:0000313" key="1">
    <source>
        <dbReference type="EMBL" id="GAA1635977.1"/>
    </source>
</evidence>
<reference evidence="1 2" key="1">
    <citation type="journal article" date="2019" name="Int. J. Syst. Evol. Microbiol.">
        <title>The Global Catalogue of Microorganisms (GCM) 10K type strain sequencing project: providing services to taxonomists for standard genome sequencing and annotation.</title>
        <authorList>
            <consortium name="The Broad Institute Genomics Platform"/>
            <consortium name="The Broad Institute Genome Sequencing Center for Infectious Disease"/>
            <person name="Wu L."/>
            <person name="Ma J."/>
        </authorList>
    </citation>
    <scope>NUCLEOTIDE SEQUENCE [LARGE SCALE GENOMIC DNA]</scope>
    <source>
        <strain evidence="1 2">JCM 14306</strain>
    </source>
</reference>
<sequence>MLAEALTAAGFVEVEVTTLPSPVLLSSAAECVRFQRESFGALHQLMAGLTDEEREDTWREVEDALSRFEGPDGFVGPCEMLVGAGTARS</sequence>
<accession>A0ABN2F906</accession>
<proteinExistence type="predicted"/>
<gene>
    <name evidence="1" type="ORF">GCM10009744_26210</name>
</gene>
<name>A0ABN2F906_9ACTN</name>
<evidence type="ECO:0008006" key="3">
    <source>
        <dbReference type="Google" id="ProtNLM"/>
    </source>
</evidence>
<dbReference type="RefSeq" id="WP_344112068.1">
    <property type="nucleotide sequence ID" value="NZ_BAAANE010000004.1"/>
</dbReference>